<organism evidence="1">
    <name type="scientific">Hexamita inflata</name>
    <dbReference type="NCBI Taxonomy" id="28002"/>
    <lineage>
        <taxon>Eukaryota</taxon>
        <taxon>Metamonada</taxon>
        <taxon>Diplomonadida</taxon>
        <taxon>Hexamitidae</taxon>
        <taxon>Hexamitinae</taxon>
        <taxon>Hexamita</taxon>
    </lineage>
</organism>
<reference evidence="1" key="1">
    <citation type="submission" date="2023-06" db="EMBL/GenBank/DDBJ databases">
        <authorList>
            <person name="Kurt Z."/>
        </authorList>
    </citation>
    <scope>NUCLEOTIDE SEQUENCE</scope>
</reference>
<name>A0AA86UTP1_9EUKA</name>
<keyword evidence="3" id="KW-1185">Reference proteome</keyword>
<protein>
    <submittedName>
        <fullName evidence="2">Hypothetical_protein</fullName>
    </submittedName>
</protein>
<gene>
    <name evidence="2" type="ORF">HINF_LOCUS14463</name>
    <name evidence="1" type="ORF">HINF_LOCUS58920</name>
</gene>
<evidence type="ECO:0000313" key="2">
    <source>
        <dbReference type="EMBL" id="CAL5996011.1"/>
    </source>
</evidence>
<dbReference type="AlphaFoldDB" id="A0AA86UTP1"/>
<evidence type="ECO:0000313" key="3">
    <source>
        <dbReference type="Proteomes" id="UP001642409"/>
    </source>
</evidence>
<proteinExistence type="predicted"/>
<reference evidence="2 3" key="2">
    <citation type="submission" date="2024-07" db="EMBL/GenBank/DDBJ databases">
        <authorList>
            <person name="Akdeniz Z."/>
        </authorList>
    </citation>
    <scope>NUCLEOTIDE SEQUENCE [LARGE SCALE GENOMIC DNA]</scope>
</reference>
<dbReference type="EMBL" id="CATOUU010001090">
    <property type="protein sequence ID" value="CAI9971275.1"/>
    <property type="molecule type" value="Genomic_DNA"/>
</dbReference>
<evidence type="ECO:0000313" key="1">
    <source>
        <dbReference type="EMBL" id="CAI9971275.1"/>
    </source>
</evidence>
<comment type="caution">
    <text evidence="1">The sequence shown here is derived from an EMBL/GenBank/DDBJ whole genome shotgun (WGS) entry which is preliminary data.</text>
</comment>
<sequence length="121" mass="14342">MNNLSKIETQIDQTYSKYSMSVPQKIEQITHMLQRRQQKIFEHEQNTPLQQTNESAEFLKLDYKKSLKISMMAQLRELSQIQDGLLFLDKVLTTAQNNSQKLLNNSQKQKIQCFKIKQHQK</sequence>
<accession>A0AA86UTP1</accession>
<dbReference type="Proteomes" id="UP001642409">
    <property type="component" value="Unassembled WGS sequence"/>
</dbReference>
<dbReference type="EMBL" id="CAXDID020000034">
    <property type="protein sequence ID" value="CAL5996011.1"/>
    <property type="molecule type" value="Genomic_DNA"/>
</dbReference>